<sequence>MPRSSSPTAQALLAQLPPGQPIAAAELAERLGVNRMALSRLVAANGDRVLRLGRTRATAYAARQTTAAGSEWPLYRLRPDATLEELGQVHSLSGGSFHFQANAARPNLTRAPEGDIAAFFPSLPWYLDDLRPQGFLGRTFAHRKGRELGLAPDINRWQTGDVLLALVHAGGTETGDLLLGSGAVRHALAAIDTPPDRVAAHQRLQRYPERARAALEGEDIGSSPGGEQPKFTAVVEHEDQRSAVLVKFAQPGAGEVAERWSDLLVCEHLALETLREAGMDAAASTLLQTDSHTFLEVQRFDRTPGVLGRRGFVSLLALSSAFTGEATADWATAAGLLQGQGWLDEGAIQRMGRLQAFGRLIGNSDMHQGNIGFHLADSGALPLAPAYDMLPMSLAPSRTGVLRAATPLAVVAPLGSGDLEHLRWAAPLAAAFWQRVARSAGVRSAAVTELAAGNAERVSAMARRFGS</sequence>
<gene>
    <name evidence="5" type="primary">yjjJ</name>
    <name evidence="5" type="ORF">H4O11_06250</name>
</gene>
<dbReference type="Pfam" id="PF07804">
    <property type="entry name" value="HipA_C"/>
    <property type="match status" value="1"/>
</dbReference>
<feature type="domain" description="HipA-like C-terminal" evidence="4">
    <location>
        <begin position="222"/>
        <end position="408"/>
    </location>
</feature>
<dbReference type="AlphaFoldDB" id="A0A7W3II91"/>
<evidence type="ECO:0000313" key="6">
    <source>
        <dbReference type="Proteomes" id="UP000547058"/>
    </source>
</evidence>
<dbReference type="Proteomes" id="UP000547058">
    <property type="component" value="Unassembled WGS sequence"/>
</dbReference>
<comment type="similarity">
    <text evidence="1">Belongs to the HipA Ser/Thr kinase family.</text>
</comment>
<dbReference type="GO" id="GO:0004674">
    <property type="term" value="F:protein serine/threonine kinase activity"/>
    <property type="evidence" value="ECO:0007669"/>
    <property type="project" value="TreeGrafter"/>
</dbReference>
<proteinExistence type="inferred from homology"/>
<evidence type="ECO:0000256" key="1">
    <source>
        <dbReference type="ARBA" id="ARBA00010164"/>
    </source>
</evidence>
<dbReference type="InterPro" id="IPR052028">
    <property type="entry name" value="HipA_Ser/Thr_kinase"/>
</dbReference>
<dbReference type="InterPro" id="IPR012893">
    <property type="entry name" value="HipA-like_C"/>
</dbReference>
<keyword evidence="2" id="KW-0808">Transferase</keyword>
<organism evidence="5 6">
    <name type="scientific">Stenotrophomonas tumulicola</name>
    <dbReference type="NCBI Taxonomy" id="1685415"/>
    <lineage>
        <taxon>Bacteria</taxon>
        <taxon>Pseudomonadati</taxon>
        <taxon>Pseudomonadota</taxon>
        <taxon>Gammaproteobacteria</taxon>
        <taxon>Lysobacterales</taxon>
        <taxon>Lysobacteraceae</taxon>
        <taxon>Stenotrophomonas</taxon>
    </lineage>
</organism>
<keyword evidence="3" id="KW-0418">Kinase</keyword>
<dbReference type="PANTHER" id="PTHR37419">
    <property type="entry name" value="SERINE/THREONINE-PROTEIN KINASE TOXIN HIPA"/>
    <property type="match status" value="1"/>
</dbReference>
<evidence type="ECO:0000256" key="3">
    <source>
        <dbReference type="ARBA" id="ARBA00022777"/>
    </source>
</evidence>
<dbReference type="GO" id="GO:0005829">
    <property type="term" value="C:cytosol"/>
    <property type="evidence" value="ECO:0007669"/>
    <property type="project" value="TreeGrafter"/>
</dbReference>
<dbReference type="PANTHER" id="PTHR37419:SF8">
    <property type="entry name" value="TOXIN YJJJ"/>
    <property type="match status" value="1"/>
</dbReference>
<dbReference type="NCBIfam" id="NF007297">
    <property type="entry name" value="PRK09775.1"/>
    <property type="match status" value="1"/>
</dbReference>
<accession>A0A7W3II91</accession>
<dbReference type="EMBL" id="JACGXS010000002">
    <property type="protein sequence ID" value="MBA8681409.1"/>
    <property type="molecule type" value="Genomic_DNA"/>
</dbReference>
<protein>
    <submittedName>
        <fullName evidence="5">Type II toxin-antitoxin system HipA family toxin YjjJ</fullName>
    </submittedName>
</protein>
<dbReference type="RefSeq" id="WP_182338538.1">
    <property type="nucleotide sequence ID" value="NZ_JACGXS010000002.1"/>
</dbReference>
<name>A0A7W3II91_9GAMM</name>
<keyword evidence="6" id="KW-1185">Reference proteome</keyword>
<evidence type="ECO:0000259" key="4">
    <source>
        <dbReference type="Pfam" id="PF07804"/>
    </source>
</evidence>
<evidence type="ECO:0000256" key="2">
    <source>
        <dbReference type="ARBA" id="ARBA00022679"/>
    </source>
</evidence>
<reference evidence="5 6" key="1">
    <citation type="submission" date="2020-08" db="EMBL/GenBank/DDBJ databases">
        <title>Stenotrophomonas tumulicola JCM 30961.</title>
        <authorList>
            <person name="Deng Y."/>
        </authorList>
    </citation>
    <scope>NUCLEOTIDE SEQUENCE [LARGE SCALE GENOMIC DNA]</scope>
    <source>
        <strain evidence="5 6">JCM 30961</strain>
    </source>
</reference>
<comment type="caution">
    <text evidence="5">The sequence shown here is derived from an EMBL/GenBank/DDBJ whole genome shotgun (WGS) entry which is preliminary data.</text>
</comment>
<evidence type="ECO:0000313" key="5">
    <source>
        <dbReference type="EMBL" id="MBA8681409.1"/>
    </source>
</evidence>